<evidence type="ECO:0000313" key="1">
    <source>
        <dbReference type="EMBL" id="QDU74664.1"/>
    </source>
</evidence>
<keyword evidence="2" id="KW-1185">Reference proteome</keyword>
<name>A0A518C631_9BACT</name>
<dbReference type="KEGG" id="bvo:Pan97_16760"/>
<reference evidence="2" key="1">
    <citation type="submission" date="2019-02" db="EMBL/GenBank/DDBJ databases">
        <title>Deep-cultivation of Planctomycetes and their phenomic and genomic characterization uncovers novel biology.</title>
        <authorList>
            <person name="Wiegand S."/>
            <person name="Jogler M."/>
            <person name="Boedeker C."/>
            <person name="Pinto D."/>
            <person name="Vollmers J."/>
            <person name="Rivas-Marin E."/>
            <person name="Kohn T."/>
            <person name="Peeters S.H."/>
            <person name="Heuer A."/>
            <person name="Rast P."/>
            <person name="Oberbeckmann S."/>
            <person name="Bunk B."/>
            <person name="Jeske O."/>
            <person name="Meyerdierks A."/>
            <person name="Storesund J.E."/>
            <person name="Kallscheuer N."/>
            <person name="Luecker S."/>
            <person name="Lage O.M."/>
            <person name="Pohl T."/>
            <person name="Merkel B.J."/>
            <person name="Hornburger P."/>
            <person name="Mueller R.-W."/>
            <person name="Bruemmer F."/>
            <person name="Labrenz M."/>
            <person name="Spormann A.M."/>
            <person name="Op den Camp H."/>
            <person name="Overmann J."/>
            <person name="Amann R."/>
            <person name="Jetten M.S.M."/>
            <person name="Mascher T."/>
            <person name="Medema M.H."/>
            <person name="Devos D.P."/>
            <person name="Kaster A.-K."/>
            <person name="Ovreas L."/>
            <person name="Rohde M."/>
            <person name="Galperin M.Y."/>
            <person name="Jogler C."/>
        </authorList>
    </citation>
    <scope>NUCLEOTIDE SEQUENCE [LARGE SCALE GENOMIC DNA]</scope>
    <source>
        <strain evidence="2">Pan97</strain>
    </source>
</reference>
<organism evidence="1 2">
    <name type="scientific">Bremerella volcania</name>
    <dbReference type="NCBI Taxonomy" id="2527984"/>
    <lineage>
        <taxon>Bacteria</taxon>
        <taxon>Pseudomonadati</taxon>
        <taxon>Planctomycetota</taxon>
        <taxon>Planctomycetia</taxon>
        <taxon>Pirellulales</taxon>
        <taxon>Pirellulaceae</taxon>
        <taxon>Bremerella</taxon>
    </lineage>
</organism>
<dbReference type="Proteomes" id="UP000318626">
    <property type="component" value="Chromosome"/>
</dbReference>
<sequence length="64" mass="7068">MKTIEIIISPGSESRVETKGFAGSACRDASRFLELALGKATSESLTAEFHEAYTHDQNHLEQEK</sequence>
<accession>A0A518C631</accession>
<evidence type="ECO:0000313" key="2">
    <source>
        <dbReference type="Proteomes" id="UP000318626"/>
    </source>
</evidence>
<gene>
    <name evidence="1" type="ORF">Pan97_16760</name>
</gene>
<protein>
    <recommendedName>
        <fullName evidence="3">DUF2997 domain-containing protein</fullName>
    </recommendedName>
</protein>
<dbReference type="InterPro" id="IPR021375">
    <property type="entry name" value="DUF2997"/>
</dbReference>
<dbReference type="AlphaFoldDB" id="A0A518C631"/>
<evidence type="ECO:0008006" key="3">
    <source>
        <dbReference type="Google" id="ProtNLM"/>
    </source>
</evidence>
<proteinExistence type="predicted"/>
<dbReference type="OrthoDB" id="288620at2"/>
<dbReference type="EMBL" id="CP036289">
    <property type="protein sequence ID" value="QDU74664.1"/>
    <property type="molecule type" value="Genomic_DNA"/>
</dbReference>
<dbReference type="Pfam" id="PF11211">
    <property type="entry name" value="DUF2997"/>
    <property type="match status" value="1"/>
</dbReference>
<dbReference type="RefSeq" id="WP_144971602.1">
    <property type="nucleotide sequence ID" value="NZ_CP036289.1"/>
</dbReference>